<dbReference type="Pfam" id="PF01924">
    <property type="entry name" value="HypD"/>
    <property type="match status" value="1"/>
</dbReference>
<dbReference type="Gene3D" id="6.10.20.100">
    <property type="match status" value="1"/>
</dbReference>
<reference evidence="4" key="1">
    <citation type="submission" date="2022-12" db="EMBL/GenBank/DDBJ databases">
        <title>Clostridium sp. nov., isolated from industrial wastewater.</title>
        <authorList>
            <person name="Jiayan W."/>
        </authorList>
    </citation>
    <scope>NUCLEOTIDE SEQUENCE</scope>
    <source>
        <strain evidence="4">ZC22-4</strain>
    </source>
</reference>
<evidence type="ECO:0000256" key="1">
    <source>
        <dbReference type="ARBA" id="ARBA00007888"/>
    </source>
</evidence>
<dbReference type="Gene3D" id="3.40.50.11750">
    <property type="entry name" value="HypD, alpha/beta domain 1"/>
    <property type="match status" value="2"/>
</dbReference>
<organism evidence="4 5">
    <name type="scientific">Clostridium brassicae</name>
    <dbReference type="NCBI Taxonomy" id="2999072"/>
    <lineage>
        <taxon>Bacteria</taxon>
        <taxon>Bacillati</taxon>
        <taxon>Bacillota</taxon>
        <taxon>Clostridia</taxon>
        <taxon>Eubacteriales</taxon>
        <taxon>Clostridiaceae</taxon>
        <taxon>Clostridium</taxon>
    </lineage>
</organism>
<name>A0ABT4D6Y2_9CLOT</name>
<sequence>MMDNNKVKKVIENINKLAENTHQDNINLMEVCGTHTNSIAKSGIKSVISNKIKLLSGPGCPVCVTSEEYIDAAVDLASEGITIITFGDLVRVKGYNCDLLTEKSKGRDVRIIYSVSEIINIAKEIYPKEAVFLAVGFETTAPLIASLVNQTYIGKIKNLSFLTSIKIMPPILEKILNIQNRNIDGIICPGNVAVISGEDSFKFIYEKYKIPSVICGFEAEDILGGIYFLVRNISKKNRGRNEAGFENLYKRLVSPKGNTIAKRLVQEIFKIDDVIWRGIGNVKGSALIIGNKYSKLDAINRFKLKGYFNNHTISRSECRCGDVLMGNIYPFQCELFKKKCSPENPHGPCMVSQEGTCSTYYKYYL</sequence>
<dbReference type="PIRSF" id="PIRSF005622">
    <property type="entry name" value="Hydrgn_mat_hypD"/>
    <property type="match status" value="1"/>
</dbReference>
<evidence type="ECO:0000313" key="4">
    <source>
        <dbReference type="EMBL" id="MCY6958052.1"/>
    </source>
</evidence>
<comment type="similarity">
    <text evidence="1">Belongs to the HypD family.</text>
</comment>
<dbReference type="EMBL" id="JAPQFJ010000004">
    <property type="protein sequence ID" value="MCY6958052.1"/>
    <property type="molecule type" value="Genomic_DNA"/>
</dbReference>
<gene>
    <name evidence="4" type="primary">hypD</name>
    <name evidence="4" type="ORF">OW729_05455</name>
</gene>
<keyword evidence="5" id="KW-1185">Reference proteome</keyword>
<accession>A0ABT4D6Y2</accession>
<proteinExistence type="inferred from homology"/>
<dbReference type="PANTHER" id="PTHR30149">
    <property type="entry name" value="HYDROGENASE PROTEIN ASSEMBLY PROTEIN HYPD"/>
    <property type="match status" value="1"/>
</dbReference>
<dbReference type="InterPro" id="IPR042243">
    <property type="entry name" value="HypD_1"/>
</dbReference>
<dbReference type="InterPro" id="IPR042244">
    <property type="entry name" value="HypD_2_sf"/>
</dbReference>
<dbReference type="PANTHER" id="PTHR30149:SF0">
    <property type="entry name" value="HYDROGENASE MATURATION FACTOR HYPD"/>
    <property type="match status" value="1"/>
</dbReference>
<dbReference type="Proteomes" id="UP001144612">
    <property type="component" value="Unassembled WGS sequence"/>
</dbReference>
<evidence type="ECO:0000313" key="5">
    <source>
        <dbReference type="Proteomes" id="UP001144612"/>
    </source>
</evidence>
<comment type="caution">
    <text evidence="4">The sequence shown here is derived from an EMBL/GenBank/DDBJ whole genome shotgun (WGS) entry which is preliminary data.</text>
</comment>
<evidence type="ECO:0000256" key="2">
    <source>
        <dbReference type="ARBA" id="ARBA00022723"/>
    </source>
</evidence>
<keyword evidence="2" id="KW-0479">Metal-binding</keyword>
<protein>
    <submittedName>
        <fullName evidence="4">Hydrogenase formation protein HypD</fullName>
    </submittedName>
</protein>
<keyword evidence="3" id="KW-0408">Iron</keyword>
<dbReference type="NCBIfam" id="TIGR00075">
    <property type="entry name" value="hypD"/>
    <property type="match status" value="1"/>
</dbReference>
<evidence type="ECO:0000256" key="3">
    <source>
        <dbReference type="ARBA" id="ARBA00023004"/>
    </source>
</evidence>
<dbReference type="InterPro" id="IPR002780">
    <property type="entry name" value="Hyd_form_HypD"/>
</dbReference>
<dbReference type="RefSeq" id="WP_268060463.1">
    <property type="nucleotide sequence ID" value="NZ_JAPQFJ010000004.1"/>
</dbReference>